<keyword evidence="2" id="KW-0472">Membrane</keyword>
<feature type="region of interest" description="Disordered" evidence="1">
    <location>
        <begin position="210"/>
        <end position="250"/>
    </location>
</feature>
<evidence type="ECO:0000256" key="2">
    <source>
        <dbReference type="SAM" id="Phobius"/>
    </source>
</evidence>
<comment type="caution">
    <text evidence="4">The sequence shown here is derived from an EMBL/GenBank/DDBJ whole genome shotgun (WGS) entry which is preliminary data.</text>
</comment>
<evidence type="ECO:0000313" key="5">
    <source>
        <dbReference type="Proteomes" id="UP000760860"/>
    </source>
</evidence>
<keyword evidence="2" id="KW-1133">Transmembrane helix</keyword>
<keyword evidence="2" id="KW-0812">Transmembrane</keyword>
<evidence type="ECO:0000256" key="1">
    <source>
        <dbReference type="SAM" id="MobiDB-lite"/>
    </source>
</evidence>
<name>A0A8T1H7B7_9STRA</name>
<protein>
    <submittedName>
        <fullName evidence="4">Uncharacterized protein</fullName>
    </submittedName>
</protein>
<dbReference type="EMBL" id="RCMV01001558">
    <property type="protein sequence ID" value="KAG3208080.1"/>
    <property type="molecule type" value="Genomic_DNA"/>
</dbReference>
<dbReference type="Proteomes" id="UP000697107">
    <property type="component" value="Unassembled WGS sequence"/>
</dbReference>
<proteinExistence type="predicted"/>
<sequence length="285" mass="30591">MLEILDTLAAWLSLASMLSSLSMLTSIPLYTSSTATMPMSLPVRLFARALVTAALVVAAVVAAPTIRSTSSIVTGRVTRTAAAVRRWRARAPHSSLHRPTGSSSSFTSSWLSIATRVAVSNSAVFARLADHPRLLQVTLRCEHYSTGHFEVLGHHLSGLVARRSLDPCSLAGRSSPQLPQLRPLLGVLPPAEDPSPLLLAGEERWPWPPRSSSCCSSTSSSRHSAGSSPPRRPSEVSQSPGSMNSTPNVRSAAVSMAARCRLQARQILRNLQCSFSPLIHWTFSP</sequence>
<dbReference type="VEuPathDB" id="FungiDB:PC110_g20756"/>
<feature type="compositionally biased region" description="Low complexity" evidence="1">
    <location>
        <begin position="210"/>
        <end position="229"/>
    </location>
</feature>
<evidence type="ECO:0000313" key="4">
    <source>
        <dbReference type="EMBL" id="KAG3208080.1"/>
    </source>
</evidence>
<feature type="transmembrane region" description="Helical" evidence="2">
    <location>
        <begin position="12"/>
        <end position="33"/>
    </location>
</feature>
<feature type="compositionally biased region" description="Polar residues" evidence="1">
    <location>
        <begin position="235"/>
        <end position="249"/>
    </location>
</feature>
<dbReference type="EMBL" id="RCML01001460">
    <property type="protein sequence ID" value="KAG2962441.1"/>
    <property type="molecule type" value="Genomic_DNA"/>
</dbReference>
<evidence type="ECO:0000313" key="3">
    <source>
        <dbReference type="EMBL" id="KAG2962441.1"/>
    </source>
</evidence>
<dbReference type="AlphaFoldDB" id="A0A8T1H7B7"/>
<accession>A0A8T1H7B7</accession>
<feature type="transmembrane region" description="Helical" evidence="2">
    <location>
        <begin position="45"/>
        <end position="66"/>
    </location>
</feature>
<organism evidence="4 5">
    <name type="scientific">Phytophthora cactorum</name>
    <dbReference type="NCBI Taxonomy" id="29920"/>
    <lineage>
        <taxon>Eukaryota</taxon>
        <taxon>Sar</taxon>
        <taxon>Stramenopiles</taxon>
        <taxon>Oomycota</taxon>
        <taxon>Peronosporomycetes</taxon>
        <taxon>Peronosporales</taxon>
        <taxon>Peronosporaceae</taxon>
        <taxon>Phytophthora</taxon>
    </lineage>
</organism>
<reference evidence="4" key="1">
    <citation type="submission" date="2018-05" db="EMBL/GenBank/DDBJ databases">
        <title>Effector identification in a new, highly contiguous assembly of the strawberry crown rot pathogen Phytophthora cactorum.</title>
        <authorList>
            <person name="Armitage A.D."/>
            <person name="Nellist C.F."/>
            <person name="Bates H."/>
            <person name="Vickerstaff R.J."/>
            <person name="Harrison R.J."/>
        </authorList>
    </citation>
    <scope>NUCLEOTIDE SEQUENCE</scope>
    <source>
        <strain evidence="3">P415</strain>
        <strain evidence="4">P421</strain>
    </source>
</reference>
<gene>
    <name evidence="3" type="ORF">PC118_g21423</name>
    <name evidence="4" type="ORF">PC129_g20885</name>
</gene>
<dbReference type="Proteomes" id="UP000760860">
    <property type="component" value="Unassembled WGS sequence"/>
</dbReference>